<evidence type="ECO:0000256" key="1">
    <source>
        <dbReference type="ARBA" id="ARBA00004141"/>
    </source>
</evidence>
<dbReference type="PANTHER" id="PTHR43229:SF2">
    <property type="entry name" value="NODULATION PROTEIN J"/>
    <property type="match status" value="1"/>
</dbReference>
<feature type="transmembrane region" description="Helical" evidence="6">
    <location>
        <begin position="134"/>
        <end position="157"/>
    </location>
</feature>
<evidence type="ECO:0000256" key="4">
    <source>
        <dbReference type="ARBA" id="ARBA00023136"/>
    </source>
</evidence>
<keyword evidence="2 6" id="KW-0812">Transmembrane</keyword>
<dbReference type="PIRSF" id="PIRSF006648">
    <property type="entry name" value="DrrB"/>
    <property type="match status" value="1"/>
</dbReference>
<evidence type="ECO:0000256" key="6">
    <source>
        <dbReference type="RuleBase" id="RU361157"/>
    </source>
</evidence>
<evidence type="ECO:0000313" key="9">
    <source>
        <dbReference type="EMBL" id="MBB4749099.1"/>
    </source>
</evidence>
<comment type="subcellular location">
    <subcellularLocation>
        <location evidence="6">Cell membrane</location>
        <topology evidence="6">Multi-pass membrane protein</topology>
    </subcellularLocation>
    <subcellularLocation>
        <location evidence="1">Membrane</location>
        <topology evidence="1">Multi-pass membrane protein</topology>
    </subcellularLocation>
</comment>
<dbReference type="InterPro" id="IPR013525">
    <property type="entry name" value="ABC2_TM"/>
</dbReference>
<comment type="similarity">
    <text evidence="6">Belongs to the ABC-2 integral membrane protein family.</text>
</comment>
<dbReference type="PROSITE" id="PS51012">
    <property type="entry name" value="ABC_TM2"/>
    <property type="match status" value="1"/>
</dbReference>
<dbReference type="GO" id="GO:0043190">
    <property type="term" value="C:ATP-binding cassette (ABC) transporter complex"/>
    <property type="evidence" value="ECO:0007669"/>
    <property type="project" value="InterPro"/>
</dbReference>
<dbReference type="Pfam" id="PF01061">
    <property type="entry name" value="ABC2_membrane"/>
    <property type="match status" value="1"/>
</dbReference>
<evidence type="ECO:0000313" key="8">
    <source>
        <dbReference type="EMBL" id="GIE42802.1"/>
    </source>
</evidence>
<evidence type="ECO:0000259" key="7">
    <source>
        <dbReference type="PROSITE" id="PS51012"/>
    </source>
</evidence>
<keyword evidence="3 6" id="KW-1133">Transmembrane helix</keyword>
<reference evidence="8 11" key="2">
    <citation type="submission" date="2021-01" db="EMBL/GenBank/DDBJ databases">
        <title>Whole genome shotgun sequence of Actinoplanes lobatus NBRC 12513.</title>
        <authorList>
            <person name="Komaki H."/>
            <person name="Tamura T."/>
        </authorList>
    </citation>
    <scope>NUCLEOTIDE SEQUENCE [LARGE SCALE GENOMIC DNA]</scope>
    <source>
        <strain evidence="8 11">NBRC 12513</strain>
    </source>
</reference>
<evidence type="ECO:0000256" key="5">
    <source>
        <dbReference type="ARBA" id="ARBA00023251"/>
    </source>
</evidence>
<dbReference type="InterPro" id="IPR051784">
    <property type="entry name" value="Nod_factor_ABC_transporter"/>
</dbReference>
<dbReference type="RefSeq" id="WP_188121475.1">
    <property type="nucleotide sequence ID" value="NZ_BOMP01000098.1"/>
</dbReference>
<dbReference type="PANTHER" id="PTHR43229">
    <property type="entry name" value="NODULATION PROTEIN J"/>
    <property type="match status" value="1"/>
</dbReference>
<keyword evidence="5" id="KW-0046">Antibiotic resistance</keyword>
<dbReference type="GO" id="GO:0046677">
    <property type="term" value="P:response to antibiotic"/>
    <property type="evidence" value="ECO:0007669"/>
    <property type="project" value="UniProtKB-KW"/>
</dbReference>
<reference evidence="9 10" key="1">
    <citation type="submission" date="2020-08" db="EMBL/GenBank/DDBJ databases">
        <title>Sequencing the genomes of 1000 actinobacteria strains.</title>
        <authorList>
            <person name="Klenk H.-P."/>
        </authorList>
    </citation>
    <scope>NUCLEOTIDE SEQUENCE [LARGE SCALE GENOMIC DNA]</scope>
    <source>
        <strain evidence="9 10">DSM 43150</strain>
    </source>
</reference>
<proteinExistence type="inferred from homology"/>
<feature type="domain" description="ABC transmembrane type-2" evidence="7">
    <location>
        <begin position="21"/>
        <end position="249"/>
    </location>
</feature>
<keyword evidence="11" id="KW-1185">Reference proteome</keyword>
<keyword evidence="4 6" id="KW-0472">Membrane</keyword>
<dbReference type="PRINTS" id="PR00164">
    <property type="entry name" value="ABC2TRNSPORT"/>
</dbReference>
<gene>
    <name evidence="8" type="ORF">Alo02nite_57000</name>
    <name evidence="9" type="ORF">BJ964_003260</name>
</gene>
<protein>
    <recommendedName>
        <fullName evidence="6">Transport permease protein</fullName>
    </recommendedName>
</protein>
<dbReference type="InterPro" id="IPR000412">
    <property type="entry name" value="ABC_2_transport"/>
</dbReference>
<feature type="transmembrane region" description="Helical" evidence="6">
    <location>
        <begin position="57"/>
        <end position="86"/>
    </location>
</feature>
<keyword evidence="6" id="KW-1003">Cell membrane</keyword>
<keyword evidence="6" id="KW-0813">Transport</keyword>
<name>A0A7W7HEK9_9ACTN</name>
<dbReference type="EMBL" id="BOMP01000098">
    <property type="protein sequence ID" value="GIE42802.1"/>
    <property type="molecule type" value="Genomic_DNA"/>
</dbReference>
<dbReference type="Proteomes" id="UP000631312">
    <property type="component" value="Unassembled WGS sequence"/>
</dbReference>
<dbReference type="AlphaFoldDB" id="A0A7W7HEK9"/>
<feature type="transmembrane region" description="Helical" evidence="6">
    <location>
        <begin position="169"/>
        <end position="188"/>
    </location>
</feature>
<evidence type="ECO:0000313" key="11">
    <source>
        <dbReference type="Proteomes" id="UP000631312"/>
    </source>
</evidence>
<comment type="caution">
    <text evidence="9">The sequence shown here is derived from an EMBL/GenBank/DDBJ whole genome shotgun (WGS) entry which is preliminary data.</text>
</comment>
<feature type="transmembrane region" description="Helical" evidence="6">
    <location>
        <begin position="224"/>
        <end position="242"/>
    </location>
</feature>
<accession>A0A7W7HEK9</accession>
<organism evidence="9 10">
    <name type="scientific">Actinoplanes lobatus</name>
    <dbReference type="NCBI Taxonomy" id="113568"/>
    <lineage>
        <taxon>Bacteria</taxon>
        <taxon>Bacillati</taxon>
        <taxon>Actinomycetota</taxon>
        <taxon>Actinomycetes</taxon>
        <taxon>Micromonosporales</taxon>
        <taxon>Micromonosporaceae</taxon>
        <taxon>Actinoplanes</taxon>
    </lineage>
</organism>
<evidence type="ECO:0000313" key="10">
    <source>
        <dbReference type="Proteomes" id="UP000590511"/>
    </source>
</evidence>
<dbReference type="GO" id="GO:0140359">
    <property type="term" value="F:ABC-type transporter activity"/>
    <property type="evidence" value="ECO:0007669"/>
    <property type="project" value="InterPro"/>
</dbReference>
<feature type="transmembrane region" description="Helical" evidence="6">
    <location>
        <begin position="21"/>
        <end position="45"/>
    </location>
</feature>
<feature type="transmembrane region" description="Helical" evidence="6">
    <location>
        <begin position="107"/>
        <end position="128"/>
    </location>
</feature>
<dbReference type="InterPro" id="IPR047817">
    <property type="entry name" value="ABC2_TM_bact-type"/>
</dbReference>
<dbReference type="EMBL" id="JACHNC010000001">
    <property type="protein sequence ID" value="MBB4749099.1"/>
    <property type="molecule type" value="Genomic_DNA"/>
</dbReference>
<dbReference type="Proteomes" id="UP000590511">
    <property type="component" value="Unassembled WGS sequence"/>
</dbReference>
<sequence length="252" mass="27445">MTPSLYVMEYHLVNYRRTWRASVLSSLVLPLLTMLGFGVGVGSYVTGGVEGVSYLQWMVPGLIATTAVQGAIGESTWPVLSCFEWVKTYFAQAAAPLRVADILGGHLAFMLFRVFTSVTAFLLIAALFGALRSVWALAVLPIGLLLGLAAAAPVAAYTASVSTDMYLAILLRFAVLPMSLFSGVFFPVESLPEVLRWVAYALPLWHGVDLSRSATLGLDPGPEAVWQALYLVAWGIAGWFLAHWRYRSRLVI</sequence>
<evidence type="ECO:0000256" key="3">
    <source>
        <dbReference type="ARBA" id="ARBA00022989"/>
    </source>
</evidence>
<evidence type="ECO:0000256" key="2">
    <source>
        <dbReference type="ARBA" id="ARBA00022692"/>
    </source>
</evidence>